<dbReference type="InterPro" id="IPR012910">
    <property type="entry name" value="Plug_dom"/>
</dbReference>
<dbReference type="RefSeq" id="WP_158644076.1">
    <property type="nucleotide sequence ID" value="NZ_CP042431.1"/>
</dbReference>
<dbReference type="NCBIfam" id="TIGR04056">
    <property type="entry name" value="OMP_RagA_SusC"/>
    <property type="match status" value="1"/>
</dbReference>
<dbReference type="InterPro" id="IPR023997">
    <property type="entry name" value="TonB-dep_OMP_SusC/RagA_CS"/>
</dbReference>
<gene>
    <name evidence="9" type="ORF">EV199_1778</name>
</gene>
<evidence type="ECO:0000313" key="10">
    <source>
        <dbReference type="Proteomes" id="UP000293874"/>
    </source>
</evidence>
<evidence type="ECO:0000256" key="2">
    <source>
        <dbReference type="ARBA" id="ARBA00022448"/>
    </source>
</evidence>
<evidence type="ECO:0000256" key="1">
    <source>
        <dbReference type="ARBA" id="ARBA00004571"/>
    </source>
</evidence>
<proteinExistence type="inferred from homology"/>
<keyword evidence="6 7" id="KW-0998">Cell outer membrane</keyword>
<name>A0A4Q7N4G4_9BACT</name>
<dbReference type="AlphaFoldDB" id="A0A4Q7N4G4"/>
<evidence type="ECO:0000256" key="5">
    <source>
        <dbReference type="ARBA" id="ARBA00023136"/>
    </source>
</evidence>
<dbReference type="GO" id="GO:0009279">
    <property type="term" value="C:cell outer membrane"/>
    <property type="evidence" value="ECO:0007669"/>
    <property type="project" value="UniProtKB-SubCell"/>
</dbReference>
<dbReference type="EMBL" id="SGXA01000001">
    <property type="protein sequence ID" value="RZS75902.1"/>
    <property type="molecule type" value="Genomic_DNA"/>
</dbReference>
<feature type="domain" description="TonB-dependent receptor plug" evidence="8">
    <location>
        <begin position="238"/>
        <end position="375"/>
    </location>
</feature>
<organism evidence="9 10">
    <name type="scientific">Pseudobacter ginsenosidimutans</name>
    <dbReference type="NCBI Taxonomy" id="661488"/>
    <lineage>
        <taxon>Bacteria</taxon>
        <taxon>Pseudomonadati</taxon>
        <taxon>Bacteroidota</taxon>
        <taxon>Chitinophagia</taxon>
        <taxon>Chitinophagales</taxon>
        <taxon>Chitinophagaceae</taxon>
        <taxon>Pseudobacter</taxon>
    </lineage>
</organism>
<dbReference type="NCBIfam" id="TIGR04057">
    <property type="entry name" value="SusC_RagA_signa"/>
    <property type="match status" value="1"/>
</dbReference>
<dbReference type="PROSITE" id="PS52016">
    <property type="entry name" value="TONB_DEPENDENT_REC_3"/>
    <property type="match status" value="1"/>
</dbReference>
<keyword evidence="2 7" id="KW-0813">Transport</keyword>
<dbReference type="SUPFAM" id="SSF56935">
    <property type="entry name" value="Porins"/>
    <property type="match status" value="1"/>
</dbReference>
<evidence type="ECO:0000256" key="4">
    <source>
        <dbReference type="ARBA" id="ARBA00022692"/>
    </source>
</evidence>
<dbReference type="Pfam" id="PF07715">
    <property type="entry name" value="Plug"/>
    <property type="match status" value="1"/>
</dbReference>
<dbReference type="InterPro" id="IPR037066">
    <property type="entry name" value="Plug_dom_sf"/>
</dbReference>
<evidence type="ECO:0000313" key="9">
    <source>
        <dbReference type="EMBL" id="RZS75902.1"/>
    </source>
</evidence>
<comment type="similarity">
    <text evidence="7">Belongs to the TonB-dependent receptor family.</text>
</comment>
<keyword evidence="5 7" id="KW-0472">Membrane</keyword>
<keyword evidence="10" id="KW-1185">Reference proteome</keyword>
<dbReference type="Pfam" id="PF13715">
    <property type="entry name" value="CarbopepD_reg_2"/>
    <property type="match status" value="1"/>
</dbReference>
<evidence type="ECO:0000256" key="6">
    <source>
        <dbReference type="ARBA" id="ARBA00023237"/>
    </source>
</evidence>
<dbReference type="InterPro" id="IPR008969">
    <property type="entry name" value="CarboxyPept-like_regulatory"/>
</dbReference>
<dbReference type="Gene3D" id="2.40.170.20">
    <property type="entry name" value="TonB-dependent receptor, beta-barrel domain"/>
    <property type="match status" value="1"/>
</dbReference>
<dbReference type="OrthoDB" id="9768177at2"/>
<evidence type="ECO:0000259" key="8">
    <source>
        <dbReference type="Pfam" id="PF07715"/>
    </source>
</evidence>
<keyword evidence="3 7" id="KW-1134">Transmembrane beta strand</keyword>
<evidence type="ECO:0000256" key="7">
    <source>
        <dbReference type="PROSITE-ProRule" id="PRU01360"/>
    </source>
</evidence>
<dbReference type="Gene3D" id="2.170.130.10">
    <property type="entry name" value="TonB-dependent receptor, plug domain"/>
    <property type="match status" value="1"/>
</dbReference>
<reference evidence="9 10" key="1">
    <citation type="submission" date="2019-02" db="EMBL/GenBank/DDBJ databases">
        <title>Genomic Encyclopedia of Type Strains, Phase IV (KMG-IV): sequencing the most valuable type-strain genomes for metagenomic binning, comparative biology and taxonomic classification.</title>
        <authorList>
            <person name="Goeker M."/>
        </authorList>
    </citation>
    <scope>NUCLEOTIDE SEQUENCE [LARGE SCALE GENOMIC DNA]</scope>
    <source>
        <strain evidence="9 10">DSM 18116</strain>
    </source>
</reference>
<protein>
    <submittedName>
        <fullName evidence="9">TonB-linked SusC/RagA family outer membrane protein</fullName>
    </submittedName>
</protein>
<dbReference type="SUPFAM" id="SSF49464">
    <property type="entry name" value="Carboxypeptidase regulatory domain-like"/>
    <property type="match status" value="1"/>
</dbReference>
<comment type="subcellular location">
    <subcellularLocation>
        <location evidence="1 7">Cell outer membrane</location>
        <topology evidence="1 7">Multi-pass membrane protein</topology>
    </subcellularLocation>
</comment>
<dbReference type="InterPro" id="IPR039426">
    <property type="entry name" value="TonB-dep_rcpt-like"/>
</dbReference>
<dbReference type="InterPro" id="IPR023996">
    <property type="entry name" value="TonB-dep_OMP_SusC/RagA"/>
</dbReference>
<comment type="caution">
    <text evidence="9">The sequence shown here is derived from an EMBL/GenBank/DDBJ whole genome shotgun (WGS) entry which is preliminary data.</text>
</comment>
<dbReference type="Proteomes" id="UP000293874">
    <property type="component" value="Unassembled WGS sequence"/>
</dbReference>
<keyword evidence="4 7" id="KW-0812">Transmembrane</keyword>
<accession>A0A4Q7N4G4</accession>
<dbReference type="InterPro" id="IPR036942">
    <property type="entry name" value="Beta-barrel_TonB_sf"/>
</dbReference>
<evidence type="ECO:0000256" key="3">
    <source>
        <dbReference type="ARBA" id="ARBA00022452"/>
    </source>
</evidence>
<sequence length="1143" mass="126492">MPKTAFCRCYVLPMSIPERGGKRLLTKTLLVMKLTILLLTVSILHANAGGFAQSISLQGKNLPVEQVIKSVEKQTGYVFLYSREVLANTRTITIDASNTPLKEFLQQAFRDQPFRFSIRSKTILLLQKTMALESIDLPKDSIQNIPEAIKVNGQVFGVNNQPLIGASVRKQGTKEFVLTDHNGRFVINAEIGSKLLVSYVGYELYEWKVTGPQVRIPLQLVVNDLDQTVVTAYGKTTKRLATGNISTVKGEDIQRQPVMTVLEALVGRVPGLIVNQTSGNGAAPVSLLIRGRNTINSTVPTDPLYVIDGVPLTYLNVSTSTSALDFSPGAVQSGVSNTNGENPLLSINPNDIERVDVLKDADATAIYGSRGANGVVLITTKKAKAGPPSFNISIGNGLKFNQRYPKLLSTPEYLAIRREALQNDGIAADIYSAPDLMLWDTTKYTDWQREMIGVGNMLNVNIGVGGGTTQTSYALSAGFRSQKELMNNDGKNNVVNLLTSVNHSGLNQKFKLSFGNSMAVSDVKSYALGLLTDIPPNAPDIYTEKGDFNFIPYRGRTSSLFYFSRLKSPSESKSIKLGSQLNISYQIIKGLIISASGGHNFSNNQNRAITPAASRDTLYRNAPGAYYGRSTQNDFNIEPQLAYSTMLGKGNLSVQLIGTYFTSTARAETIHGTDFTNDALMKSYNNAGTKTVSEGFRQYKYLSAAAILRYIWDNKYIINLNAKRDGSSRFGPGKQFGNFASVGAAWISSDERWMKAVLPKWISLLKFRGSVGATGSDNVGEFEYLSQWGTAPADLNPLKLFRYNGVDAYHVLKPLNQEFQWETTFKSEFGASLGFLNDRVLLEFAAYRNISSNQLTNMPTGLFTGFASTVTNLAAKIANTGIEFQMTAKLIERKDFNLSVDFNISRNRNRLLEFPGIENSIYNNRLRVGQPTTVEYLLRYTGIDPLTGSHSFEDYNKDGVITAGSRFFLPTLPNEDRYITIDKAPKYFGSTGLNISYKDFSISTRLDFKNQLREDPYLTAIVGSMKNISLPAEILNNHWRNPGDIVKYPRFTTEGTRINSNNLDRSDAKYVNGSFLRMNNLSIAYRFPQSWCKKIGVKNIGISINTQNLFTISPYKGLEPDLQTSIYATPIPRTISTNLRLNF</sequence>